<proteinExistence type="predicted"/>
<keyword evidence="5" id="KW-1185">Reference proteome</keyword>
<protein>
    <recommendedName>
        <fullName evidence="3">DUF7906 domain-containing protein</fullName>
    </recommendedName>
</protein>
<dbReference type="PANTHER" id="PTHR31515:SF0">
    <property type="entry name" value="TRANSMEMBRANE PROTEIN"/>
    <property type="match status" value="1"/>
</dbReference>
<keyword evidence="2" id="KW-0732">Signal</keyword>
<evidence type="ECO:0000256" key="1">
    <source>
        <dbReference type="SAM" id="Phobius"/>
    </source>
</evidence>
<dbReference type="Proteomes" id="UP000595140">
    <property type="component" value="Unassembled WGS sequence"/>
</dbReference>
<organism evidence="4 5">
    <name type="scientific">Cuscuta campestris</name>
    <dbReference type="NCBI Taxonomy" id="132261"/>
    <lineage>
        <taxon>Eukaryota</taxon>
        <taxon>Viridiplantae</taxon>
        <taxon>Streptophyta</taxon>
        <taxon>Embryophyta</taxon>
        <taxon>Tracheophyta</taxon>
        <taxon>Spermatophyta</taxon>
        <taxon>Magnoliopsida</taxon>
        <taxon>eudicotyledons</taxon>
        <taxon>Gunneridae</taxon>
        <taxon>Pentapetalae</taxon>
        <taxon>asterids</taxon>
        <taxon>lamiids</taxon>
        <taxon>Solanales</taxon>
        <taxon>Convolvulaceae</taxon>
        <taxon>Cuscuteae</taxon>
        <taxon>Cuscuta</taxon>
        <taxon>Cuscuta subgen. Grammica</taxon>
        <taxon>Cuscuta sect. Cleistogrammica</taxon>
    </lineage>
</organism>
<keyword evidence="1" id="KW-0812">Transmembrane</keyword>
<reference evidence="4 5" key="1">
    <citation type="submission" date="2018-04" db="EMBL/GenBank/DDBJ databases">
        <authorList>
            <person name="Vogel A."/>
        </authorList>
    </citation>
    <scope>NUCLEOTIDE SEQUENCE [LARGE SCALE GENOMIC DNA]</scope>
</reference>
<dbReference type="Pfam" id="PF25483">
    <property type="entry name" value="DUF7906"/>
    <property type="match status" value="1"/>
</dbReference>
<feature type="chain" id="PRO_5019767670" description="DUF7906 domain-containing protein" evidence="2">
    <location>
        <begin position="25"/>
        <end position="785"/>
    </location>
</feature>
<dbReference type="EMBL" id="OOIL02001512">
    <property type="protein sequence ID" value="VFQ76247.1"/>
    <property type="molecule type" value="Genomic_DNA"/>
</dbReference>
<feature type="transmembrane region" description="Helical" evidence="1">
    <location>
        <begin position="761"/>
        <end position="780"/>
    </location>
</feature>
<accession>A0A484LIU9</accession>
<gene>
    <name evidence="4" type="ORF">CCAM_LOCUS18023</name>
</gene>
<evidence type="ECO:0000313" key="5">
    <source>
        <dbReference type="Proteomes" id="UP000595140"/>
    </source>
</evidence>
<keyword evidence="1" id="KW-0472">Membrane</keyword>
<feature type="domain" description="DUF7906" evidence="3">
    <location>
        <begin position="68"/>
        <end position="334"/>
    </location>
</feature>
<feature type="signal peptide" evidence="2">
    <location>
        <begin position="1"/>
        <end position="24"/>
    </location>
</feature>
<dbReference type="PANTHER" id="PTHR31515">
    <property type="entry name" value="TRANSMEMBRANE PROTEIN-RELATED"/>
    <property type="match status" value="1"/>
</dbReference>
<dbReference type="AlphaFoldDB" id="A0A484LIU9"/>
<evidence type="ECO:0000313" key="4">
    <source>
        <dbReference type="EMBL" id="VFQ76247.1"/>
    </source>
</evidence>
<keyword evidence="1" id="KW-1133">Transmembrane helix</keyword>
<dbReference type="OrthoDB" id="18451at2759"/>
<sequence>MSRIRGSLWLAITILSLTITQSFSASQAHRRDPGHPQWHHGAFHDVKDTVRSELRQMLHSRAEVPFQVPLEVNVVLIGFNGDGGYRYTVDSQKLEEFLRVSFPSHRPSCLETGQPLDIEHHIVYNAFPVGQPELISLEIALKAAMVPSGTAREADFGRDVPLFEVDATGVEPEFQKLYTYLFDIDSGVHYGEEIDKAWPTAVFIVNFDKVRLDPRNKDIDLESLKYGRISQLAEEELKKQEADYIYRYRYNGGGATQVWLGSGRYVVIDLSAGPCTYGKIETEEGSISARSLPRLRNVVFHNAAGTVSEHYAHNIFVGQLASLIATTTEHVIAPDVRFETVDMTTRLLVPIIVLHNHNRYNIMEKGHNYSIDVGAIENEVKKLVHQGQEVVIVGGSHALHHHEKLAIAVSKAMRGHSLQETKKDGRFHVHTKMYLDGAILKEEMERSADVLAAGLLEVANPSLANKFFLRQKYGKQNKKKKESMYKRGNLYRTYGTRVIPVFVLSLADVDEHLMMEDESLVWTSKDVVIVLQHPNDKIPLSYVSELERRHANPWQVERHIIAGVASVVGGLSAPYEKASHVHERPVVNWLWATGCHPFGPFSNTSHISELLQDVALRNTIYARVDAALRRIRETSEVVQTFASEHLKTPLGEPVKGKKNKSSTELWVEKFYKKTTNLPEPFPHELAERLEKYLDSLEEQLVDLSSLLYDHRLQEADTNSSEIFQSSIFTQQYVEHVLANEKEKMKCCSIEYKVPVQSSQSLIYAGILLAGFFVYFVVIFFSSPVR</sequence>
<evidence type="ECO:0000259" key="3">
    <source>
        <dbReference type="Pfam" id="PF25483"/>
    </source>
</evidence>
<dbReference type="InterPro" id="IPR057228">
    <property type="entry name" value="DUF7906"/>
</dbReference>
<name>A0A484LIU9_9ASTE</name>
<evidence type="ECO:0000256" key="2">
    <source>
        <dbReference type="SAM" id="SignalP"/>
    </source>
</evidence>